<evidence type="ECO:0000313" key="4">
    <source>
        <dbReference type="Proteomes" id="UP000091979"/>
    </source>
</evidence>
<gene>
    <name evidence="3" type="ORF">SP90_04240</name>
</gene>
<dbReference type="Gene3D" id="3.30.429.10">
    <property type="entry name" value="Macrophage Migration Inhibitory Factor"/>
    <property type="match status" value="1"/>
</dbReference>
<proteinExistence type="predicted"/>
<accession>A0A1B7XI49</accession>
<dbReference type="SUPFAM" id="SSF55331">
    <property type="entry name" value="Tautomerase/MIF"/>
    <property type="match status" value="1"/>
</dbReference>
<dbReference type="Proteomes" id="UP000091979">
    <property type="component" value="Unassembled WGS sequence"/>
</dbReference>
<evidence type="ECO:0000259" key="2">
    <source>
        <dbReference type="Pfam" id="PF01361"/>
    </source>
</evidence>
<keyword evidence="4" id="KW-1185">Reference proteome</keyword>
<comment type="caution">
    <text evidence="3">The sequence shown here is derived from an EMBL/GenBank/DDBJ whole genome shotgun (WGS) entry which is preliminary data.</text>
</comment>
<evidence type="ECO:0000256" key="1">
    <source>
        <dbReference type="ARBA" id="ARBA00023235"/>
    </source>
</evidence>
<dbReference type="GO" id="GO:0016853">
    <property type="term" value="F:isomerase activity"/>
    <property type="evidence" value="ECO:0007669"/>
    <property type="project" value="UniProtKB-KW"/>
</dbReference>
<dbReference type="STRING" id="1560234.SP90_04240"/>
<protein>
    <recommendedName>
        <fullName evidence="2">4-oxalocrotonate tautomerase-like domain-containing protein</fullName>
    </recommendedName>
</protein>
<dbReference type="EMBL" id="JXMS01000005">
    <property type="protein sequence ID" value="OBQ55184.1"/>
    <property type="molecule type" value="Genomic_DNA"/>
</dbReference>
<organism evidence="3 4">
    <name type="scientific">Halodesulfovibrio spirochaetisodalis</name>
    <dbReference type="NCBI Taxonomy" id="1560234"/>
    <lineage>
        <taxon>Bacteria</taxon>
        <taxon>Pseudomonadati</taxon>
        <taxon>Thermodesulfobacteriota</taxon>
        <taxon>Desulfovibrionia</taxon>
        <taxon>Desulfovibrionales</taxon>
        <taxon>Desulfovibrionaceae</taxon>
        <taxon>Halodesulfovibrio</taxon>
    </lineage>
</organism>
<dbReference type="InterPro" id="IPR014347">
    <property type="entry name" value="Tautomerase/MIF_sf"/>
</dbReference>
<feature type="domain" description="4-oxalocrotonate tautomerase-like" evidence="2">
    <location>
        <begin position="5"/>
        <end position="58"/>
    </location>
</feature>
<sequence>MPVVTFVGGEMPDDMKADLVTKLTTVVCDVTNAPSQFVTVIIDEHKETNIGVGGETVVKLKARLKAEKNT</sequence>
<name>A0A1B7XI49_9BACT</name>
<dbReference type="RefSeq" id="WP_066852934.1">
    <property type="nucleotide sequence ID" value="NZ_JXMS01000005.1"/>
</dbReference>
<dbReference type="PATRIC" id="fig|1560234.3.peg.2797"/>
<dbReference type="Pfam" id="PF01361">
    <property type="entry name" value="Tautomerase"/>
    <property type="match status" value="1"/>
</dbReference>
<dbReference type="AlphaFoldDB" id="A0A1B7XI49"/>
<evidence type="ECO:0000313" key="3">
    <source>
        <dbReference type="EMBL" id="OBQ55184.1"/>
    </source>
</evidence>
<keyword evidence="1" id="KW-0413">Isomerase</keyword>
<dbReference type="OrthoDB" id="1438441at2"/>
<reference evidence="3 4" key="1">
    <citation type="submission" date="2015-01" db="EMBL/GenBank/DDBJ databases">
        <title>Desulfovibrio sp. JC271 draft genome sequence.</title>
        <authorList>
            <person name="Shivani Y."/>
            <person name="Subhash Y."/>
            <person name="Sasikala C."/>
            <person name="Ramana C.V."/>
        </authorList>
    </citation>
    <scope>NUCLEOTIDE SEQUENCE [LARGE SCALE GENOMIC DNA]</scope>
    <source>
        <strain evidence="3 4">JC271</strain>
    </source>
</reference>
<dbReference type="InterPro" id="IPR004370">
    <property type="entry name" value="4-OT-like_dom"/>
</dbReference>